<comment type="catalytic activity">
    <reaction evidence="10">
        <text>N(6)-acetyl-L-lysyl-[histone] + H2O = L-lysyl-[histone] + acetate</text>
        <dbReference type="Rhea" id="RHEA:58196"/>
        <dbReference type="Rhea" id="RHEA-COMP:9845"/>
        <dbReference type="Rhea" id="RHEA-COMP:11338"/>
        <dbReference type="ChEBI" id="CHEBI:15377"/>
        <dbReference type="ChEBI" id="CHEBI:29969"/>
        <dbReference type="ChEBI" id="CHEBI:30089"/>
        <dbReference type="ChEBI" id="CHEBI:61930"/>
        <dbReference type="EC" id="3.5.1.98"/>
    </reaction>
</comment>
<dbReference type="GO" id="GO:0040029">
    <property type="term" value="P:epigenetic regulation of gene expression"/>
    <property type="evidence" value="ECO:0007669"/>
    <property type="project" value="TreeGrafter"/>
</dbReference>
<dbReference type="Pfam" id="PF09757">
    <property type="entry name" value="Arb2-like"/>
    <property type="match status" value="1"/>
</dbReference>
<dbReference type="EMBL" id="KN824282">
    <property type="protein sequence ID" value="KIM31434.1"/>
    <property type="molecule type" value="Genomic_DNA"/>
</dbReference>
<dbReference type="GO" id="GO:0000118">
    <property type="term" value="C:histone deacetylase complex"/>
    <property type="evidence" value="ECO:0007669"/>
    <property type="project" value="TreeGrafter"/>
</dbReference>
<evidence type="ECO:0000259" key="12">
    <source>
        <dbReference type="Pfam" id="PF09757"/>
    </source>
</evidence>
<evidence type="ECO:0000256" key="8">
    <source>
        <dbReference type="ARBA" id="ARBA00023163"/>
    </source>
</evidence>
<evidence type="ECO:0000256" key="1">
    <source>
        <dbReference type="ARBA" id="ARBA00004123"/>
    </source>
</evidence>
<keyword evidence="7" id="KW-0805">Transcription regulation</keyword>
<evidence type="ECO:0000313" key="13">
    <source>
        <dbReference type="EMBL" id="KIM31434.1"/>
    </source>
</evidence>
<dbReference type="HOGENOM" id="CLU_007727_4_3_1"/>
<dbReference type="Gene3D" id="3.40.800.20">
    <property type="entry name" value="Histone deacetylase domain"/>
    <property type="match status" value="1"/>
</dbReference>
<gene>
    <name evidence="13" type="ORF">M408DRAFT_259560</name>
</gene>
<name>A0A0C3BGY8_SERVB</name>
<dbReference type="FunFam" id="3.40.800.20:FF:000005">
    <property type="entry name" value="histone deacetylase 6"/>
    <property type="match status" value="1"/>
</dbReference>
<dbReference type="GO" id="GO:0141221">
    <property type="term" value="F:histone deacetylase activity, hydrolytic mechanism"/>
    <property type="evidence" value="ECO:0007669"/>
    <property type="project" value="UniProtKB-EC"/>
</dbReference>
<keyword evidence="9" id="KW-0539">Nucleus</keyword>
<feature type="domain" description="Arb2-like" evidence="12">
    <location>
        <begin position="418"/>
        <end position="607"/>
    </location>
</feature>
<keyword evidence="8" id="KW-0804">Transcription</keyword>
<dbReference type="PANTHER" id="PTHR10625">
    <property type="entry name" value="HISTONE DEACETYLASE HDAC1-RELATED"/>
    <property type="match status" value="1"/>
</dbReference>
<dbReference type="Pfam" id="PF00850">
    <property type="entry name" value="Hist_deacetyl"/>
    <property type="match status" value="1"/>
</dbReference>
<dbReference type="InterPro" id="IPR023801">
    <property type="entry name" value="His_deacetylse_dom"/>
</dbReference>
<evidence type="ECO:0000256" key="6">
    <source>
        <dbReference type="ARBA" id="ARBA00022853"/>
    </source>
</evidence>
<evidence type="ECO:0000256" key="5">
    <source>
        <dbReference type="ARBA" id="ARBA00022801"/>
    </source>
</evidence>
<evidence type="ECO:0000256" key="4">
    <source>
        <dbReference type="ARBA" id="ARBA00022491"/>
    </source>
</evidence>
<evidence type="ECO:0000256" key="3">
    <source>
        <dbReference type="ARBA" id="ARBA00012111"/>
    </source>
</evidence>
<dbReference type="Proteomes" id="UP000054097">
    <property type="component" value="Unassembled WGS sequence"/>
</dbReference>
<evidence type="ECO:0000259" key="11">
    <source>
        <dbReference type="Pfam" id="PF00850"/>
    </source>
</evidence>
<comment type="subcellular location">
    <subcellularLocation>
        <location evidence="1">Nucleus</location>
    </subcellularLocation>
</comment>
<dbReference type="PANTHER" id="PTHR10625:SF5">
    <property type="entry name" value="HISTONE DEACETYLASE"/>
    <property type="match status" value="1"/>
</dbReference>
<keyword evidence="6" id="KW-0156">Chromatin regulator</keyword>
<protein>
    <recommendedName>
        <fullName evidence="3">histone deacetylase</fullName>
        <ecNumber evidence="3">3.5.1.98</ecNumber>
    </recommendedName>
</protein>
<keyword evidence="4" id="KW-0678">Repressor</keyword>
<evidence type="ECO:0000256" key="10">
    <source>
        <dbReference type="ARBA" id="ARBA00048287"/>
    </source>
</evidence>
<sequence length="616" mass="68486">MQTPMDIDSVELHPIVRPTQVSQVRASSLSALDISLSQIQSRSGTGYVYDPAMMAHAHPTEDHPEQPERIHIIFREMRSQGLHARMRSLFFGPVSRHHAMLVHSEDHWDKVELLAHMPLEDIRDSVPYYEGLSLYVSPGTTHAAKLSCGGVVEACKAVVKGEVRNSFAIVRPPGHHAEPDEHMGFCFFNNVAVAARVVQEELGTKRVLILDWDVHHGNGTQKAFIDDPSILYISLHRYEDGMFYPGGHFGAMTSCGEGRGLGYSVNIGWPEGGMGDAEYLYAFQRVIMPIAMEFAPDLVIISAGFDAARGDELGGCDVTPAGYAHMTHMLSSLAGGKVVVALEGGYNLASIRDSAVAVMRVLLGEAPPSCPPMTANTEGTETVFQAARVQTKYWKSIKAPPFEPETAADPAAKHLPSLLKEHRAWHLYQTYKLHQLPFADQELKDAFDGLVLCSPDVFSAKNLILFIHNFGDLHVELLGEATCNVNVEKSYMMDASNEMLGWAKQRGYSVIDINVFSHPVELSRDYVRETTSLQRRVITYVWDNYIELLQNPRIYLVAYAGAAFPITELFRARDVTTHLKGVAQIVGQSQQPASIKSQRETLDWFVKRHLHRVGSR</sequence>
<dbReference type="InterPro" id="IPR023696">
    <property type="entry name" value="Ureohydrolase_dom_sf"/>
</dbReference>
<proteinExistence type="inferred from homology"/>
<evidence type="ECO:0000256" key="9">
    <source>
        <dbReference type="ARBA" id="ARBA00023242"/>
    </source>
</evidence>
<dbReference type="PRINTS" id="PR01270">
    <property type="entry name" value="HDASUPER"/>
</dbReference>
<feature type="domain" description="Histone deacetylase" evidence="11">
    <location>
        <begin position="63"/>
        <end position="361"/>
    </location>
</feature>
<dbReference type="OrthoDB" id="424012at2759"/>
<reference evidence="13 14" key="1">
    <citation type="submission" date="2014-04" db="EMBL/GenBank/DDBJ databases">
        <authorList>
            <consortium name="DOE Joint Genome Institute"/>
            <person name="Kuo A."/>
            <person name="Zuccaro A."/>
            <person name="Kohler A."/>
            <person name="Nagy L.G."/>
            <person name="Floudas D."/>
            <person name="Copeland A."/>
            <person name="Barry K.W."/>
            <person name="Cichocki N."/>
            <person name="Veneault-Fourrey C."/>
            <person name="LaButti K."/>
            <person name="Lindquist E.A."/>
            <person name="Lipzen A."/>
            <person name="Lundell T."/>
            <person name="Morin E."/>
            <person name="Murat C."/>
            <person name="Sun H."/>
            <person name="Tunlid A."/>
            <person name="Henrissat B."/>
            <person name="Grigoriev I.V."/>
            <person name="Hibbett D.S."/>
            <person name="Martin F."/>
            <person name="Nordberg H.P."/>
            <person name="Cantor M.N."/>
            <person name="Hua S.X."/>
        </authorList>
    </citation>
    <scope>NUCLEOTIDE SEQUENCE [LARGE SCALE GENOMIC DNA]</scope>
    <source>
        <strain evidence="13 14">MAFF 305830</strain>
    </source>
</reference>
<dbReference type="AlphaFoldDB" id="A0A0C3BGY8"/>
<accession>A0A0C3BGY8</accession>
<comment type="similarity">
    <text evidence="2">Belongs to the histone deacetylase family. HD type 2 subfamily.</text>
</comment>
<reference evidence="14" key="2">
    <citation type="submission" date="2015-01" db="EMBL/GenBank/DDBJ databases">
        <title>Evolutionary Origins and Diversification of the Mycorrhizal Mutualists.</title>
        <authorList>
            <consortium name="DOE Joint Genome Institute"/>
            <consortium name="Mycorrhizal Genomics Consortium"/>
            <person name="Kohler A."/>
            <person name="Kuo A."/>
            <person name="Nagy L.G."/>
            <person name="Floudas D."/>
            <person name="Copeland A."/>
            <person name="Barry K.W."/>
            <person name="Cichocki N."/>
            <person name="Veneault-Fourrey C."/>
            <person name="LaButti K."/>
            <person name="Lindquist E.A."/>
            <person name="Lipzen A."/>
            <person name="Lundell T."/>
            <person name="Morin E."/>
            <person name="Murat C."/>
            <person name="Riley R."/>
            <person name="Ohm R."/>
            <person name="Sun H."/>
            <person name="Tunlid A."/>
            <person name="Henrissat B."/>
            <person name="Grigoriev I.V."/>
            <person name="Hibbett D.S."/>
            <person name="Martin F."/>
        </authorList>
    </citation>
    <scope>NUCLEOTIDE SEQUENCE [LARGE SCALE GENOMIC DNA]</scope>
    <source>
        <strain evidence="14">MAFF 305830</strain>
    </source>
</reference>
<keyword evidence="14" id="KW-1185">Reference proteome</keyword>
<dbReference type="InterPro" id="IPR000286">
    <property type="entry name" value="HDACs"/>
</dbReference>
<dbReference type="STRING" id="933852.A0A0C3BGY8"/>
<evidence type="ECO:0000256" key="2">
    <source>
        <dbReference type="ARBA" id="ARBA00007738"/>
    </source>
</evidence>
<evidence type="ECO:0000256" key="7">
    <source>
        <dbReference type="ARBA" id="ARBA00023015"/>
    </source>
</evidence>
<dbReference type="SUPFAM" id="SSF52768">
    <property type="entry name" value="Arginase/deacetylase"/>
    <property type="match status" value="1"/>
</dbReference>
<dbReference type="EC" id="3.5.1.98" evidence="3"/>
<evidence type="ECO:0000313" key="14">
    <source>
        <dbReference type="Proteomes" id="UP000054097"/>
    </source>
</evidence>
<dbReference type="InterPro" id="IPR037138">
    <property type="entry name" value="His_deacetylse_dom_sf"/>
</dbReference>
<dbReference type="InterPro" id="IPR019154">
    <property type="entry name" value="Arb2-like_domain"/>
</dbReference>
<organism evidence="13 14">
    <name type="scientific">Serendipita vermifera MAFF 305830</name>
    <dbReference type="NCBI Taxonomy" id="933852"/>
    <lineage>
        <taxon>Eukaryota</taxon>
        <taxon>Fungi</taxon>
        <taxon>Dikarya</taxon>
        <taxon>Basidiomycota</taxon>
        <taxon>Agaricomycotina</taxon>
        <taxon>Agaricomycetes</taxon>
        <taxon>Sebacinales</taxon>
        <taxon>Serendipitaceae</taxon>
        <taxon>Serendipita</taxon>
    </lineage>
</organism>
<keyword evidence="5" id="KW-0378">Hydrolase</keyword>